<comment type="caution">
    <text evidence="10">The sequence shown here is derived from an EMBL/GenBank/DDBJ whole genome shotgun (WGS) entry which is preliminary data.</text>
</comment>
<feature type="active site" description="N6-AMP-lysine intermediate" evidence="7">
    <location>
        <position position="128"/>
    </location>
</feature>
<dbReference type="Gene3D" id="1.10.150.20">
    <property type="entry name" value="5' to 3' exonuclease, C-terminal subdomain"/>
    <property type="match status" value="1"/>
</dbReference>
<dbReference type="InterPro" id="IPR004150">
    <property type="entry name" value="NAD_DNA_ligase_OB"/>
</dbReference>
<dbReference type="GO" id="GO:0003911">
    <property type="term" value="F:DNA ligase (NAD+) activity"/>
    <property type="evidence" value="ECO:0007669"/>
    <property type="project" value="UniProtKB-UniRule"/>
</dbReference>
<dbReference type="EMBL" id="QJRO01000014">
    <property type="protein sequence ID" value="PYB78638.1"/>
    <property type="molecule type" value="Genomic_DNA"/>
</dbReference>
<comment type="function">
    <text evidence="7">Catalyzes the formation of phosphodiester linkages between 5'-phosphoryl and 3'-hydroxyl groups in double-stranded DNA using NAD as a coenzyme and as the energy source for the reaction.</text>
</comment>
<evidence type="ECO:0000256" key="1">
    <source>
        <dbReference type="ARBA" id="ARBA00022598"/>
    </source>
</evidence>
<dbReference type="InterPro" id="IPR013839">
    <property type="entry name" value="DNAligase_adenylation"/>
</dbReference>
<dbReference type="GO" id="GO:0006260">
    <property type="term" value="P:DNA replication"/>
    <property type="evidence" value="ECO:0007669"/>
    <property type="project" value="UniProtKB-KW"/>
</dbReference>
<dbReference type="SUPFAM" id="SSF50249">
    <property type="entry name" value="Nucleic acid-binding proteins"/>
    <property type="match status" value="1"/>
</dbReference>
<gene>
    <name evidence="7" type="primary">ligB</name>
    <name evidence="10" type="ORF">DMX07_18920</name>
</gene>
<dbReference type="Pfam" id="PF03120">
    <property type="entry name" value="OB_DNA_ligase"/>
    <property type="match status" value="1"/>
</dbReference>
<evidence type="ECO:0000259" key="9">
    <source>
        <dbReference type="SMART" id="SM00532"/>
    </source>
</evidence>
<evidence type="ECO:0000313" key="11">
    <source>
        <dbReference type="Proteomes" id="UP000247620"/>
    </source>
</evidence>
<evidence type="ECO:0000256" key="7">
    <source>
        <dbReference type="HAMAP-Rule" id="MF_01587"/>
    </source>
</evidence>
<keyword evidence="4 7" id="KW-0520">NAD</keyword>
<keyword evidence="8" id="KW-0732">Signal</keyword>
<evidence type="ECO:0000256" key="6">
    <source>
        <dbReference type="ARBA" id="ARBA00034005"/>
    </source>
</evidence>
<reference evidence="10 11" key="1">
    <citation type="submission" date="2018-06" db="EMBL/GenBank/DDBJ databases">
        <title>Pseudomonas diversity within urban Lake Michigan freshwaters.</title>
        <authorList>
            <person name="Batrich M."/>
            <person name="Hatzopoulos T."/>
            <person name="Putonti C."/>
        </authorList>
    </citation>
    <scope>NUCLEOTIDE SEQUENCE [LARGE SCALE GENOMIC DNA]</scope>
    <source>
        <strain evidence="10 11">LBp-160603</strain>
    </source>
</reference>
<dbReference type="InterPro" id="IPR013840">
    <property type="entry name" value="DNAligase_N"/>
</dbReference>
<comment type="similarity">
    <text evidence="7">Belongs to the NAD-dependent DNA ligase family. LigB subfamily.</text>
</comment>
<keyword evidence="3 7" id="KW-0227">DNA damage</keyword>
<dbReference type="PANTHER" id="PTHR47810">
    <property type="entry name" value="DNA LIGASE"/>
    <property type="match status" value="1"/>
</dbReference>
<dbReference type="SUPFAM" id="SSF47781">
    <property type="entry name" value="RuvA domain 2-like"/>
    <property type="match status" value="1"/>
</dbReference>
<dbReference type="InterPro" id="IPR050326">
    <property type="entry name" value="NAD_dep_DNA_ligaseB"/>
</dbReference>
<keyword evidence="2 7" id="KW-0235">DNA replication</keyword>
<dbReference type="AlphaFoldDB" id="A0A2V4HL74"/>
<dbReference type="Pfam" id="PF14520">
    <property type="entry name" value="HHH_5"/>
    <property type="match status" value="1"/>
</dbReference>
<dbReference type="EC" id="6.5.1.2" evidence="7"/>
<proteinExistence type="inferred from homology"/>
<accession>A0A2V4HL74</accession>
<evidence type="ECO:0000256" key="2">
    <source>
        <dbReference type="ARBA" id="ARBA00022705"/>
    </source>
</evidence>
<dbReference type="SMART" id="SM00532">
    <property type="entry name" value="LIGANc"/>
    <property type="match status" value="1"/>
</dbReference>
<name>A0A2V4HL74_9PSED</name>
<evidence type="ECO:0000256" key="3">
    <source>
        <dbReference type="ARBA" id="ARBA00022763"/>
    </source>
</evidence>
<comment type="catalytic activity">
    <reaction evidence="6 7">
        <text>NAD(+) + (deoxyribonucleotide)n-3'-hydroxyl + 5'-phospho-(deoxyribonucleotide)m = (deoxyribonucleotide)n+m + AMP + beta-nicotinamide D-nucleotide.</text>
        <dbReference type="EC" id="6.5.1.2"/>
    </reaction>
</comment>
<dbReference type="InterPro" id="IPR020923">
    <property type="entry name" value="DNA_ligase_B"/>
</dbReference>
<dbReference type="Gene3D" id="1.10.287.610">
    <property type="entry name" value="Helix hairpin bin"/>
    <property type="match status" value="1"/>
</dbReference>
<dbReference type="Gene3D" id="2.40.50.140">
    <property type="entry name" value="Nucleic acid-binding proteins"/>
    <property type="match status" value="1"/>
</dbReference>
<protein>
    <recommendedName>
        <fullName evidence="7">DNA ligase B</fullName>
        <ecNumber evidence="7">6.5.1.2</ecNumber>
    </recommendedName>
    <alternativeName>
        <fullName evidence="7">Polydeoxyribonucleotide synthase [NAD(+)] B</fullName>
    </alternativeName>
</protein>
<dbReference type="GO" id="GO:0006281">
    <property type="term" value="P:DNA repair"/>
    <property type="evidence" value="ECO:0007669"/>
    <property type="project" value="UniProtKB-KW"/>
</dbReference>
<dbReference type="InterPro" id="IPR010994">
    <property type="entry name" value="RuvA_2-like"/>
</dbReference>
<dbReference type="NCBIfam" id="NF005987">
    <property type="entry name" value="PRK08097.1"/>
    <property type="match status" value="1"/>
</dbReference>
<organism evidence="10 11">
    <name type="scientific">Pseudomonas soli</name>
    <dbReference type="NCBI Taxonomy" id="1306993"/>
    <lineage>
        <taxon>Bacteria</taxon>
        <taxon>Pseudomonadati</taxon>
        <taxon>Pseudomonadota</taxon>
        <taxon>Gammaproteobacteria</taxon>
        <taxon>Pseudomonadales</taxon>
        <taxon>Pseudomonadaceae</taxon>
        <taxon>Pseudomonas</taxon>
    </lineage>
</organism>
<dbReference type="InterPro" id="IPR012340">
    <property type="entry name" value="NA-bd_OB-fold"/>
</dbReference>
<keyword evidence="1 7" id="KW-0436">Ligase</keyword>
<evidence type="ECO:0000256" key="5">
    <source>
        <dbReference type="ARBA" id="ARBA00023204"/>
    </source>
</evidence>
<dbReference type="Pfam" id="PF01653">
    <property type="entry name" value="DNA_ligase_aden"/>
    <property type="match status" value="1"/>
</dbReference>
<evidence type="ECO:0000313" key="10">
    <source>
        <dbReference type="EMBL" id="PYB78638.1"/>
    </source>
</evidence>
<dbReference type="PANTHER" id="PTHR47810:SF1">
    <property type="entry name" value="DNA LIGASE B"/>
    <property type="match status" value="1"/>
</dbReference>
<evidence type="ECO:0000256" key="4">
    <source>
        <dbReference type="ARBA" id="ARBA00023027"/>
    </source>
</evidence>
<sequence>MPVMPLLPILMLLSTLFTSAQAGQCPDWGPSQANAEMVRLGETLARWDDHYHRQGKSLVADELYDQSRQRLLRLQRCFNLPDAAPDPLAGARGPMPHPVAHTGVDKLPDEQAMRRWLAGKRDVWIQPKVDGVAVSLIYQQGRLVRLLSRGDGVQGHDWSRHIPSLGAITRQLPQPVDLVLQGELYKRLEGHVQAQAGSLNARGSVAGLMARKQLDTARGASIGLFVWDWPHGPQTQAERLELLAAMGFADSQRYSIPIASPEQAAEMRLHWYRAALPFATDGVILRQGSRPPAERWQAKAPYWIAAWKYPFSQALAEVREVRFRIGRTGKVTPILHLAPVELDDRRVSQVSLGSLARWQKLDIRPGDQVAISLAGLTIPRFDDVVHRTVVRQPVTSPTAGQYDAHTCWQAGAGCEEQFIARLTWLSGKQGLALPGIGPGTWRRLVDVGLVTTLVDWLELDTQVLAAVPGLGDARARQLHDSFSAARLRPFLQWLNALGAPLPQVMPLEADWSKLATRSADAWQALPGVGGARSKQLEVFFATEDVQALAEQLGGYRIAGFQLANDSAEQ</sequence>
<dbReference type="SUPFAM" id="SSF56091">
    <property type="entry name" value="DNA ligase/mRNA capping enzyme, catalytic domain"/>
    <property type="match status" value="1"/>
</dbReference>
<feature type="chain" id="PRO_5015989432" description="DNA ligase B" evidence="8">
    <location>
        <begin position="23"/>
        <end position="569"/>
    </location>
</feature>
<feature type="signal peptide" evidence="8">
    <location>
        <begin position="1"/>
        <end position="22"/>
    </location>
</feature>
<dbReference type="Gene3D" id="3.30.470.30">
    <property type="entry name" value="DNA ligase/mRNA capping enzyme"/>
    <property type="match status" value="1"/>
</dbReference>
<dbReference type="Proteomes" id="UP000247620">
    <property type="component" value="Unassembled WGS sequence"/>
</dbReference>
<dbReference type="HAMAP" id="MF_01587">
    <property type="entry name" value="DNA_ligase_B"/>
    <property type="match status" value="1"/>
</dbReference>
<evidence type="ECO:0000256" key="8">
    <source>
        <dbReference type="SAM" id="SignalP"/>
    </source>
</evidence>
<keyword evidence="5 7" id="KW-0234">DNA repair</keyword>
<feature type="domain" description="NAD-dependent DNA ligase N-terminal" evidence="9">
    <location>
        <begin position="32"/>
        <end position="430"/>
    </location>
</feature>